<dbReference type="InterPro" id="IPR011990">
    <property type="entry name" value="TPR-like_helical_dom_sf"/>
</dbReference>
<reference evidence="1" key="1">
    <citation type="journal article" date="2023" name="PLoS Negl. Trop. Dis.">
        <title>A genome sequence for Biomphalaria pfeifferi, the major vector snail for the human-infecting parasite Schistosoma mansoni.</title>
        <authorList>
            <person name="Bu L."/>
            <person name="Lu L."/>
            <person name="Laidemitt M.R."/>
            <person name="Zhang S.M."/>
            <person name="Mutuku M."/>
            <person name="Mkoji G."/>
            <person name="Steinauer M."/>
            <person name="Loker E.S."/>
        </authorList>
    </citation>
    <scope>NUCLEOTIDE SEQUENCE</scope>
    <source>
        <strain evidence="1">KasaAsao</strain>
    </source>
</reference>
<evidence type="ECO:0000313" key="2">
    <source>
        <dbReference type="Proteomes" id="UP001233172"/>
    </source>
</evidence>
<protein>
    <submittedName>
        <fullName evidence="1">Tetratricopeptide repeat protein</fullName>
    </submittedName>
</protein>
<dbReference type="Gene3D" id="1.25.40.10">
    <property type="entry name" value="Tetratricopeptide repeat domain"/>
    <property type="match status" value="2"/>
</dbReference>
<dbReference type="SUPFAM" id="SSF48452">
    <property type="entry name" value="TPR-like"/>
    <property type="match status" value="1"/>
</dbReference>
<organism evidence="1 2">
    <name type="scientific">Biomphalaria pfeifferi</name>
    <name type="common">Bloodfluke planorb</name>
    <name type="synonym">Freshwater snail</name>
    <dbReference type="NCBI Taxonomy" id="112525"/>
    <lineage>
        <taxon>Eukaryota</taxon>
        <taxon>Metazoa</taxon>
        <taxon>Spiralia</taxon>
        <taxon>Lophotrochozoa</taxon>
        <taxon>Mollusca</taxon>
        <taxon>Gastropoda</taxon>
        <taxon>Heterobranchia</taxon>
        <taxon>Euthyneura</taxon>
        <taxon>Panpulmonata</taxon>
        <taxon>Hygrophila</taxon>
        <taxon>Lymnaeoidea</taxon>
        <taxon>Planorbidae</taxon>
        <taxon>Biomphalaria</taxon>
    </lineage>
</organism>
<dbReference type="Pfam" id="PF13289">
    <property type="entry name" value="SIR2_2"/>
    <property type="match status" value="1"/>
</dbReference>
<dbReference type="GO" id="GO:0016757">
    <property type="term" value="F:glycosyltransferase activity"/>
    <property type="evidence" value="ECO:0007669"/>
    <property type="project" value="TreeGrafter"/>
</dbReference>
<comment type="caution">
    <text evidence="1">The sequence shown here is derived from an EMBL/GenBank/DDBJ whole genome shotgun (WGS) entry which is preliminary data.</text>
</comment>
<dbReference type="InterPro" id="IPR029035">
    <property type="entry name" value="DHS-like_NAD/FAD-binding_dom"/>
</dbReference>
<name>A0AAD8ANC2_BIOPF</name>
<dbReference type="Gene3D" id="3.40.50.1220">
    <property type="entry name" value="TPP-binding domain"/>
    <property type="match status" value="1"/>
</dbReference>
<accession>A0AAD8ANC2</accession>
<dbReference type="Pfam" id="PF13414">
    <property type="entry name" value="TPR_11"/>
    <property type="match status" value="1"/>
</dbReference>
<dbReference type="PANTHER" id="PTHR44998">
    <property type="match status" value="1"/>
</dbReference>
<dbReference type="SMART" id="SM00028">
    <property type="entry name" value="TPR"/>
    <property type="match status" value="4"/>
</dbReference>
<sequence>MPKKESLAKKIRKASITEVAHKIRDCRTEKGKRCDEARFAMFLGAGASFQSKIKTAGQMMSEFRERILSRECPDITDKKKQEAWLEKNVLSKGNGNEYSKLFEAFERTPRGRQNYISKLIKDKDPSFGYAMLASLIARNFINTILTTNFDDLVFVACSKFTGVRPVIYAYGIMATEMKFNTPHPKILKMHGDYLYSALANTEREMSLFNQEPNMKSQVSQTLNEYELILFGYSGSDNSVMEILENYPNNKELYWCHWEKELPSLRALELLKEKDGTLIPIQGFDEAMYEIYKVVDFELDDVLASYEERRKEVLRFIDNFDKKYSNPVIKETIEESKQTKSQTEAQPETWYEYFTAGYNANENKNFAIAEKYYRKVIELNPYYSAAYNNLGNLLEKDESRQDEAEQIYRKAIELNPDFAEFYNNLGVLLAKDKSRWEEAEQMYHKAIELSPSYVEAKSNLGVLLAKDESRWEEAEQMYHKAIELDPYNYNYYFNLACLRSVSMKKENKERNV</sequence>
<keyword evidence="2" id="KW-1185">Reference proteome</keyword>
<reference evidence="1" key="2">
    <citation type="submission" date="2023-04" db="EMBL/GenBank/DDBJ databases">
        <authorList>
            <person name="Bu L."/>
            <person name="Lu L."/>
            <person name="Laidemitt M.R."/>
            <person name="Zhang S.M."/>
            <person name="Mutuku M."/>
            <person name="Mkoji G."/>
            <person name="Steinauer M."/>
            <person name="Loker E.S."/>
        </authorList>
    </citation>
    <scope>NUCLEOTIDE SEQUENCE</scope>
    <source>
        <strain evidence="1">KasaAsao</strain>
        <tissue evidence="1">Whole Snail</tissue>
    </source>
</reference>
<dbReference type="GO" id="GO:0006493">
    <property type="term" value="P:protein O-linked glycosylation"/>
    <property type="evidence" value="ECO:0007669"/>
    <property type="project" value="TreeGrafter"/>
</dbReference>
<dbReference type="InterPro" id="IPR019734">
    <property type="entry name" value="TPR_rpt"/>
</dbReference>
<dbReference type="EMBL" id="JASAOG010000496">
    <property type="protein sequence ID" value="KAK0038621.1"/>
    <property type="molecule type" value="Genomic_DNA"/>
</dbReference>
<dbReference type="Pfam" id="PF13181">
    <property type="entry name" value="TPR_8"/>
    <property type="match status" value="1"/>
</dbReference>
<evidence type="ECO:0000313" key="1">
    <source>
        <dbReference type="EMBL" id="KAK0038621.1"/>
    </source>
</evidence>
<proteinExistence type="predicted"/>
<dbReference type="PANTHER" id="PTHR44998:SF1">
    <property type="entry name" value="UDP-N-ACETYLGLUCOSAMINE--PEPTIDE N-ACETYLGLUCOSAMINYLTRANSFERASE 110 KDA SUBUNIT"/>
    <property type="match status" value="1"/>
</dbReference>
<dbReference type="AlphaFoldDB" id="A0AAD8ANC2"/>
<dbReference type="SUPFAM" id="SSF52467">
    <property type="entry name" value="DHS-like NAD/FAD-binding domain"/>
    <property type="match status" value="1"/>
</dbReference>
<gene>
    <name evidence="1" type="ORF">Bpfe_031565</name>
</gene>
<dbReference type="Proteomes" id="UP001233172">
    <property type="component" value="Unassembled WGS sequence"/>
</dbReference>